<evidence type="ECO:0000256" key="1">
    <source>
        <dbReference type="SAM" id="Phobius"/>
    </source>
</evidence>
<keyword evidence="3" id="KW-1185">Reference proteome</keyword>
<dbReference type="RefSeq" id="WP_146820204.1">
    <property type="nucleotide sequence ID" value="NZ_CP029077.1"/>
</dbReference>
<reference evidence="2 3" key="1">
    <citation type="journal article" date="2019" name="ISME J.">
        <title>Deianiraea, an extracellular bacterium associated with the ciliate Paramecium, suggests an alternative scenario for the evolution of Rickettsiales.</title>
        <authorList>
            <person name="Castelli M."/>
            <person name="Sabaneyeva E."/>
            <person name="Lanzoni O."/>
            <person name="Lebedeva N."/>
            <person name="Floriano A.M."/>
            <person name="Gaiarsa S."/>
            <person name="Benken K."/>
            <person name="Modeo L."/>
            <person name="Bandi C."/>
            <person name="Potekhin A."/>
            <person name="Sassera D."/>
            <person name="Petroni G."/>
        </authorList>
    </citation>
    <scope>NUCLEOTIDE SEQUENCE [LARGE SCALE GENOMIC DNA]</scope>
    <source>
        <strain evidence="2">CyL4-1</strain>
    </source>
</reference>
<dbReference type="AlphaFoldDB" id="A0A5B8XCZ6"/>
<gene>
    <name evidence="2" type="ORF">Deia_00082</name>
</gene>
<proteinExistence type="predicted"/>
<sequence>MKYFKFWKIFKKSENKKVKKQSHTKQEQSFALKKAKDEHKWRFWMMLCVGIYSCVCTFFIFDLLYKTGYKDGNFKLDSTVLIALLGTFYASIVGLTYIILRGLFEAEEKRNKL</sequence>
<organism evidence="2 3">
    <name type="scientific">Candidatus Deianiraea vastatrix</name>
    <dbReference type="NCBI Taxonomy" id="2163644"/>
    <lineage>
        <taxon>Bacteria</taxon>
        <taxon>Pseudomonadati</taxon>
        <taxon>Pseudomonadota</taxon>
        <taxon>Alphaproteobacteria</taxon>
        <taxon>Rickettsiales</taxon>
        <taxon>Candidatus Deianiraeaceae</taxon>
        <taxon>Candidatus Deianiraea</taxon>
    </lineage>
</organism>
<keyword evidence="1" id="KW-0812">Transmembrane</keyword>
<keyword evidence="1" id="KW-1133">Transmembrane helix</keyword>
<evidence type="ECO:0000313" key="2">
    <source>
        <dbReference type="EMBL" id="QED22896.1"/>
    </source>
</evidence>
<dbReference type="EMBL" id="CP029077">
    <property type="protein sequence ID" value="QED22896.1"/>
    <property type="molecule type" value="Genomic_DNA"/>
</dbReference>
<feature type="transmembrane region" description="Helical" evidence="1">
    <location>
        <begin position="43"/>
        <end position="61"/>
    </location>
</feature>
<accession>A0A5B8XCZ6</accession>
<feature type="transmembrane region" description="Helical" evidence="1">
    <location>
        <begin position="81"/>
        <end position="104"/>
    </location>
</feature>
<keyword evidence="1" id="KW-0472">Membrane</keyword>
<protein>
    <submittedName>
        <fullName evidence="2">Uncharacterized protein</fullName>
    </submittedName>
</protein>
<name>A0A5B8XCZ6_9RICK</name>
<evidence type="ECO:0000313" key="3">
    <source>
        <dbReference type="Proteomes" id="UP000321934"/>
    </source>
</evidence>
<dbReference type="Proteomes" id="UP000321934">
    <property type="component" value="Chromosome"/>
</dbReference>